<dbReference type="Proteomes" id="UP001472677">
    <property type="component" value="Unassembled WGS sequence"/>
</dbReference>
<sequence length="96" mass="10534">MSVSRQMSFLLISRSFHSELLQYNFLPLDPAAFGFCQGRSVPGSLPEIINKLATAGEIVPLANQHMLPHHVLLHIATIKVHDTQVGSDVVNWNGCA</sequence>
<keyword evidence="2" id="KW-1185">Reference proteome</keyword>
<reference evidence="1 2" key="1">
    <citation type="journal article" date="2024" name="G3 (Bethesda)">
        <title>Genome assembly of Hibiscus sabdariffa L. provides insights into metabolisms of medicinal natural products.</title>
        <authorList>
            <person name="Kim T."/>
        </authorList>
    </citation>
    <scope>NUCLEOTIDE SEQUENCE [LARGE SCALE GENOMIC DNA]</scope>
    <source>
        <strain evidence="1">TK-2024</strain>
        <tissue evidence="1">Old leaves</tissue>
    </source>
</reference>
<name>A0ABR2GE68_9ROSI</name>
<organism evidence="1 2">
    <name type="scientific">Hibiscus sabdariffa</name>
    <name type="common">roselle</name>
    <dbReference type="NCBI Taxonomy" id="183260"/>
    <lineage>
        <taxon>Eukaryota</taxon>
        <taxon>Viridiplantae</taxon>
        <taxon>Streptophyta</taxon>
        <taxon>Embryophyta</taxon>
        <taxon>Tracheophyta</taxon>
        <taxon>Spermatophyta</taxon>
        <taxon>Magnoliopsida</taxon>
        <taxon>eudicotyledons</taxon>
        <taxon>Gunneridae</taxon>
        <taxon>Pentapetalae</taxon>
        <taxon>rosids</taxon>
        <taxon>malvids</taxon>
        <taxon>Malvales</taxon>
        <taxon>Malvaceae</taxon>
        <taxon>Malvoideae</taxon>
        <taxon>Hibiscus</taxon>
    </lineage>
</organism>
<accession>A0ABR2GE68</accession>
<dbReference type="EMBL" id="JBBPBM010000001">
    <property type="protein sequence ID" value="KAK8600604.1"/>
    <property type="molecule type" value="Genomic_DNA"/>
</dbReference>
<comment type="caution">
    <text evidence="1">The sequence shown here is derived from an EMBL/GenBank/DDBJ whole genome shotgun (WGS) entry which is preliminary data.</text>
</comment>
<evidence type="ECO:0000313" key="2">
    <source>
        <dbReference type="Proteomes" id="UP001472677"/>
    </source>
</evidence>
<proteinExistence type="predicted"/>
<protein>
    <submittedName>
        <fullName evidence="1">Uncharacterized protein</fullName>
    </submittedName>
</protein>
<evidence type="ECO:0000313" key="1">
    <source>
        <dbReference type="EMBL" id="KAK8600604.1"/>
    </source>
</evidence>
<gene>
    <name evidence="1" type="ORF">V6N12_050457</name>
</gene>